<name>A0A916JL99_9FLAO</name>
<evidence type="ECO:0000313" key="3">
    <source>
        <dbReference type="Proteomes" id="UP000683507"/>
    </source>
</evidence>
<evidence type="ECO:0008006" key="4">
    <source>
        <dbReference type="Google" id="ProtNLM"/>
    </source>
</evidence>
<protein>
    <recommendedName>
        <fullName evidence="4">Type II toxin-antitoxin system RelE/ParE family toxin</fullName>
    </recommendedName>
</protein>
<keyword evidence="1" id="KW-1277">Toxin-antitoxin system</keyword>
<dbReference type="RefSeq" id="WP_258541042.1">
    <property type="nucleotide sequence ID" value="NZ_OU015584.1"/>
</dbReference>
<organism evidence="2 3">
    <name type="scientific">Parvicella tangerina</name>
    <dbReference type="NCBI Taxonomy" id="2829795"/>
    <lineage>
        <taxon>Bacteria</taxon>
        <taxon>Pseudomonadati</taxon>
        <taxon>Bacteroidota</taxon>
        <taxon>Flavobacteriia</taxon>
        <taxon>Flavobacteriales</taxon>
        <taxon>Parvicellaceae</taxon>
        <taxon>Parvicella</taxon>
    </lineage>
</organism>
<dbReference type="Proteomes" id="UP000683507">
    <property type="component" value="Chromosome"/>
</dbReference>
<dbReference type="Gene3D" id="3.30.2310.20">
    <property type="entry name" value="RelE-like"/>
    <property type="match status" value="1"/>
</dbReference>
<proteinExistence type="predicted"/>
<dbReference type="KEGG" id="ptan:CRYO30217_00819"/>
<dbReference type="InterPro" id="IPR035093">
    <property type="entry name" value="RelE/ParE_toxin_dom_sf"/>
</dbReference>
<sequence>MNVIWSEEAKTSYRQIIIDLFDMWSAQVAEKLEDSVNKFIHKLQFHNHICPPSKLKESYRKCVVSKQTSLIYQIENDTITLIAFIDNRSNHKY</sequence>
<dbReference type="AlphaFoldDB" id="A0A916JL99"/>
<gene>
    <name evidence="2" type="ORF">CRYO30217_00819</name>
</gene>
<reference evidence="2" key="1">
    <citation type="submission" date="2021-04" db="EMBL/GenBank/DDBJ databases">
        <authorList>
            <person name="Rodrigo-Torres L."/>
            <person name="Arahal R. D."/>
            <person name="Lucena T."/>
        </authorList>
    </citation>
    <scope>NUCLEOTIDE SEQUENCE</scope>
    <source>
        <strain evidence="2">AS29M-1</strain>
    </source>
</reference>
<accession>A0A916JL99</accession>
<evidence type="ECO:0000256" key="1">
    <source>
        <dbReference type="ARBA" id="ARBA00022649"/>
    </source>
</evidence>
<keyword evidence="3" id="KW-1185">Reference proteome</keyword>
<evidence type="ECO:0000313" key="2">
    <source>
        <dbReference type="EMBL" id="CAG5078961.1"/>
    </source>
</evidence>
<dbReference type="Pfam" id="PF05016">
    <property type="entry name" value="ParE_toxin"/>
    <property type="match status" value="1"/>
</dbReference>
<dbReference type="InterPro" id="IPR007712">
    <property type="entry name" value="RelE/ParE_toxin"/>
</dbReference>
<dbReference type="EMBL" id="OU015584">
    <property type="protein sequence ID" value="CAG5078961.1"/>
    <property type="molecule type" value="Genomic_DNA"/>
</dbReference>